<dbReference type="Proteomes" id="UP000027432">
    <property type="component" value="Unassembled WGS sequence"/>
</dbReference>
<dbReference type="EMBL" id="AUND01000012">
    <property type="protein sequence ID" value="KEO54247.1"/>
    <property type="molecule type" value="Genomic_DNA"/>
</dbReference>
<comment type="caution">
    <text evidence="10">The sequence shown here is derived from an EMBL/GenBank/DDBJ whole genome shotgun (WGS) entry which is preliminary data.</text>
</comment>
<dbReference type="Gene3D" id="1.20.58.110">
    <property type="entry name" value="Ribosomal protein S20"/>
    <property type="match status" value="1"/>
</dbReference>
<dbReference type="FunFam" id="1.20.58.110:FF:000001">
    <property type="entry name" value="30S ribosomal protein S20"/>
    <property type="match status" value="1"/>
</dbReference>
<keyword evidence="11" id="KW-1185">Reference proteome</keyword>
<dbReference type="NCBIfam" id="TIGR00029">
    <property type="entry name" value="S20"/>
    <property type="match status" value="1"/>
</dbReference>
<accession>A0A074JY34</accession>
<evidence type="ECO:0000313" key="11">
    <source>
        <dbReference type="Proteomes" id="UP000027432"/>
    </source>
</evidence>
<dbReference type="Pfam" id="PF01649">
    <property type="entry name" value="Ribosomal_S20p"/>
    <property type="match status" value="1"/>
</dbReference>
<keyword evidence="3 8" id="KW-0699">rRNA-binding</keyword>
<dbReference type="HAMAP" id="MF_00500">
    <property type="entry name" value="Ribosomal_bS20"/>
    <property type="match status" value="1"/>
</dbReference>
<keyword evidence="5 8" id="KW-0689">Ribosomal protein</keyword>
<evidence type="ECO:0000256" key="7">
    <source>
        <dbReference type="ARBA" id="ARBA00035136"/>
    </source>
</evidence>
<evidence type="ECO:0000256" key="8">
    <source>
        <dbReference type="HAMAP-Rule" id="MF_00500"/>
    </source>
</evidence>
<dbReference type="STRING" id="1353537.TP2_04810"/>
<evidence type="ECO:0000256" key="5">
    <source>
        <dbReference type="ARBA" id="ARBA00022980"/>
    </source>
</evidence>
<dbReference type="PANTHER" id="PTHR33398">
    <property type="entry name" value="30S RIBOSOMAL PROTEIN S20"/>
    <property type="match status" value="1"/>
</dbReference>
<evidence type="ECO:0000256" key="9">
    <source>
        <dbReference type="SAM" id="MobiDB-lite"/>
    </source>
</evidence>
<reference evidence="10 11" key="1">
    <citation type="submission" date="2013-07" db="EMBL/GenBank/DDBJ databases">
        <title>Thioclava pacifica DSM 10166 Genome Sequencing.</title>
        <authorList>
            <person name="Lai Q."/>
            <person name="Shao Z."/>
        </authorList>
    </citation>
    <scope>NUCLEOTIDE SEQUENCE [LARGE SCALE GENOMIC DNA]</scope>
    <source>
        <strain evidence="10 11">DSM 10166</strain>
    </source>
</reference>
<dbReference type="GO" id="GO:0006412">
    <property type="term" value="P:translation"/>
    <property type="evidence" value="ECO:0007669"/>
    <property type="project" value="UniProtKB-UniRule"/>
</dbReference>
<dbReference type="GO" id="GO:0003735">
    <property type="term" value="F:structural constituent of ribosome"/>
    <property type="evidence" value="ECO:0007669"/>
    <property type="project" value="InterPro"/>
</dbReference>
<keyword evidence="6 8" id="KW-0687">Ribonucleoprotein</keyword>
<name>A0A074JY34_9RHOB</name>
<comment type="similarity">
    <text evidence="2 8">Belongs to the bacterial ribosomal protein bS20 family.</text>
</comment>
<dbReference type="PANTHER" id="PTHR33398:SF1">
    <property type="entry name" value="SMALL RIBOSOMAL SUBUNIT PROTEIN BS20C"/>
    <property type="match status" value="1"/>
</dbReference>
<feature type="compositionally biased region" description="Basic and acidic residues" evidence="9">
    <location>
        <begin position="12"/>
        <end position="22"/>
    </location>
</feature>
<protein>
    <recommendedName>
        <fullName evidence="7 8">Small ribosomal subunit protein bS20</fullName>
    </recommendedName>
</protein>
<keyword evidence="4 8" id="KW-0694">RNA-binding</keyword>
<dbReference type="eggNOG" id="COG0268">
    <property type="taxonomic scope" value="Bacteria"/>
</dbReference>
<dbReference type="SUPFAM" id="SSF46992">
    <property type="entry name" value="Ribosomal protein S20"/>
    <property type="match status" value="1"/>
</dbReference>
<evidence type="ECO:0000256" key="1">
    <source>
        <dbReference type="ARBA" id="ARBA00003134"/>
    </source>
</evidence>
<dbReference type="AlphaFoldDB" id="A0A074JY34"/>
<comment type="function">
    <text evidence="1 8">Binds directly to 16S ribosomal RNA.</text>
</comment>
<sequence length="88" mass="9843">MANTPQSKKRARQNERRQDINKARRSRIRTYIRKVEEAIASGDYAAATTALRNAQPEIARGVTKGVIHKNTASRKVSRLASRVKALNA</sequence>
<feature type="region of interest" description="Disordered" evidence="9">
    <location>
        <begin position="1"/>
        <end position="25"/>
    </location>
</feature>
<dbReference type="GO" id="GO:0070181">
    <property type="term" value="F:small ribosomal subunit rRNA binding"/>
    <property type="evidence" value="ECO:0007669"/>
    <property type="project" value="TreeGrafter"/>
</dbReference>
<evidence type="ECO:0000256" key="3">
    <source>
        <dbReference type="ARBA" id="ARBA00022730"/>
    </source>
</evidence>
<evidence type="ECO:0000256" key="2">
    <source>
        <dbReference type="ARBA" id="ARBA00007634"/>
    </source>
</evidence>
<gene>
    <name evidence="8" type="primary">rpsT</name>
    <name evidence="10" type="ORF">TP2_04810</name>
</gene>
<dbReference type="InterPro" id="IPR002583">
    <property type="entry name" value="Ribosomal_bS20"/>
</dbReference>
<dbReference type="InterPro" id="IPR036510">
    <property type="entry name" value="Ribosomal_bS20_sf"/>
</dbReference>
<dbReference type="OrthoDB" id="9807974at2"/>
<proteinExistence type="inferred from homology"/>
<dbReference type="GO" id="GO:0015935">
    <property type="term" value="C:small ribosomal subunit"/>
    <property type="evidence" value="ECO:0007669"/>
    <property type="project" value="TreeGrafter"/>
</dbReference>
<organism evidence="10 11">
    <name type="scientific">Thioclava pacifica DSM 10166</name>
    <dbReference type="NCBI Taxonomy" id="1353537"/>
    <lineage>
        <taxon>Bacteria</taxon>
        <taxon>Pseudomonadati</taxon>
        <taxon>Pseudomonadota</taxon>
        <taxon>Alphaproteobacteria</taxon>
        <taxon>Rhodobacterales</taxon>
        <taxon>Paracoccaceae</taxon>
        <taxon>Thioclava</taxon>
    </lineage>
</organism>
<evidence type="ECO:0000313" key="10">
    <source>
        <dbReference type="EMBL" id="KEO54247.1"/>
    </source>
</evidence>
<evidence type="ECO:0000256" key="6">
    <source>
        <dbReference type="ARBA" id="ARBA00023274"/>
    </source>
</evidence>
<dbReference type="RefSeq" id="WP_038075340.1">
    <property type="nucleotide sequence ID" value="NZ_AUND01000012.1"/>
</dbReference>
<evidence type="ECO:0000256" key="4">
    <source>
        <dbReference type="ARBA" id="ARBA00022884"/>
    </source>
</evidence>